<dbReference type="Gene3D" id="6.10.130.30">
    <property type="match status" value="1"/>
</dbReference>
<organism evidence="5 6">
    <name type="scientific">Cavenderia fasciculata</name>
    <name type="common">Slime mold</name>
    <name type="synonym">Dictyostelium fasciculatum</name>
    <dbReference type="NCBI Taxonomy" id="261658"/>
    <lineage>
        <taxon>Eukaryota</taxon>
        <taxon>Amoebozoa</taxon>
        <taxon>Evosea</taxon>
        <taxon>Eumycetozoa</taxon>
        <taxon>Dictyostelia</taxon>
        <taxon>Acytosteliales</taxon>
        <taxon>Cavenderiaceae</taxon>
        <taxon>Cavenderia</taxon>
    </lineage>
</organism>
<dbReference type="GeneID" id="14871920"/>
<keyword evidence="3" id="KW-0238">DNA-binding</keyword>
<reference evidence="6" key="1">
    <citation type="journal article" date="2011" name="Genome Res.">
        <title>Phylogeny-wide analysis of social amoeba genomes highlights ancient origins for complex intercellular communication.</title>
        <authorList>
            <person name="Heidel A.J."/>
            <person name="Lawal H.M."/>
            <person name="Felder M."/>
            <person name="Schilde C."/>
            <person name="Helps N.R."/>
            <person name="Tunggal B."/>
            <person name="Rivero F."/>
            <person name="John U."/>
            <person name="Schleicher M."/>
            <person name="Eichinger L."/>
            <person name="Platzer M."/>
            <person name="Noegel A.A."/>
            <person name="Schaap P."/>
            <person name="Gloeckner G."/>
        </authorList>
    </citation>
    <scope>NUCLEOTIDE SEQUENCE [LARGE SCALE GENOMIC DNA]</scope>
    <source>
        <strain evidence="6">SH3</strain>
    </source>
</reference>
<accession>F4PWS8</accession>
<dbReference type="InterPro" id="IPR018552">
    <property type="entry name" value="CENP-X"/>
</dbReference>
<dbReference type="GO" id="GO:0006281">
    <property type="term" value="P:DNA repair"/>
    <property type="evidence" value="ECO:0007669"/>
    <property type="project" value="UniProtKB-KW"/>
</dbReference>
<dbReference type="CDD" id="cd22921">
    <property type="entry name" value="HFD_CENP-X"/>
    <property type="match status" value="1"/>
</dbReference>
<comment type="similarity">
    <text evidence="1">Belongs to the CENP-X/MHF2 family.</text>
</comment>
<dbReference type="EMBL" id="GL883013">
    <property type="protein sequence ID" value="EGG20442.1"/>
    <property type="molecule type" value="Genomic_DNA"/>
</dbReference>
<evidence type="ECO:0000313" key="5">
    <source>
        <dbReference type="EMBL" id="EGG20442.1"/>
    </source>
</evidence>
<evidence type="ECO:0000256" key="4">
    <source>
        <dbReference type="ARBA" id="ARBA00023204"/>
    </source>
</evidence>
<keyword evidence="4" id="KW-0234">DNA repair</keyword>
<dbReference type="GO" id="GO:0003677">
    <property type="term" value="F:DNA binding"/>
    <property type="evidence" value="ECO:0007669"/>
    <property type="project" value="UniProtKB-KW"/>
</dbReference>
<evidence type="ECO:0008006" key="7">
    <source>
        <dbReference type="Google" id="ProtNLM"/>
    </source>
</evidence>
<dbReference type="Pfam" id="PF09415">
    <property type="entry name" value="CENP-X"/>
    <property type="match status" value="1"/>
</dbReference>
<evidence type="ECO:0000313" key="6">
    <source>
        <dbReference type="Proteomes" id="UP000007797"/>
    </source>
</evidence>
<dbReference type="AlphaFoldDB" id="F4PWS8"/>
<dbReference type="KEGG" id="dfa:DFA_07566"/>
<sequence>MNNNTTTTNNELLVNPKTVESILRLAIKDKIKISKESTQLTAAYLEWMIAECFKRMTKQAEIDEASEIGLEQLEKIMAQLLMDFMN</sequence>
<gene>
    <name evidence="5" type="ORF">DFA_07566</name>
</gene>
<dbReference type="GO" id="GO:0051382">
    <property type="term" value="P:kinetochore assembly"/>
    <property type="evidence" value="ECO:0007669"/>
    <property type="project" value="InterPro"/>
</dbReference>
<dbReference type="OrthoDB" id="2500381at2759"/>
<name>F4PWS8_CACFS</name>
<dbReference type="RefSeq" id="XP_004367425.1">
    <property type="nucleotide sequence ID" value="XM_004367368.1"/>
</dbReference>
<evidence type="ECO:0000256" key="2">
    <source>
        <dbReference type="ARBA" id="ARBA00022763"/>
    </source>
</evidence>
<proteinExistence type="inferred from homology"/>
<evidence type="ECO:0000256" key="3">
    <source>
        <dbReference type="ARBA" id="ARBA00023125"/>
    </source>
</evidence>
<protein>
    <recommendedName>
        <fullName evidence="7">Centromere protein X</fullName>
    </recommendedName>
</protein>
<evidence type="ECO:0000256" key="1">
    <source>
        <dbReference type="ARBA" id="ARBA00009359"/>
    </source>
</evidence>
<keyword evidence="6" id="KW-1185">Reference proteome</keyword>
<keyword evidence="2" id="KW-0227">DNA damage</keyword>
<dbReference type="Proteomes" id="UP000007797">
    <property type="component" value="Unassembled WGS sequence"/>
</dbReference>